<keyword evidence="6" id="KW-0687">Ribonucleoprotein</keyword>
<protein>
    <recommendedName>
        <fullName evidence="7">Small ribosomal subunit protein mS29</fullName>
    </recommendedName>
</protein>
<evidence type="ECO:0000256" key="2">
    <source>
        <dbReference type="ARBA" id="ARBA00009863"/>
    </source>
</evidence>
<dbReference type="AlphaFoldDB" id="A0A165HXV5"/>
<organism evidence="8 9">
    <name type="scientific">Calocera cornea HHB12733</name>
    <dbReference type="NCBI Taxonomy" id="1353952"/>
    <lineage>
        <taxon>Eukaryota</taxon>
        <taxon>Fungi</taxon>
        <taxon>Dikarya</taxon>
        <taxon>Basidiomycota</taxon>
        <taxon>Agaricomycotina</taxon>
        <taxon>Dacrymycetes</taxon>
        <taxon>Dacrymycetales</taxon>
        <taxon>Dacrymycetaceae</taxon>
        <taxon>Calocera</taxon>
    </lineage>
</organism>
<comment type="similarity">
    <text evidence="2">Belongs to the mitochondrion-specific ribosomal protein mS29 family.</text>
</comment>
<evidence type="ECO:0000256" key="4">
    <source>
        <dbReference type="ARBA" id="ARBA00022980"/>
    </source>
</evidence>
<evidence type="ECO:0000313" key="9">
    <source>
        <dbReference type="Proteomes" id="UP000076842"/>
    </source>
</evidence>
<dbReference type="Proteomes" id="UP000076842">
    <property type="component" value="Unassembled WGS sequence"/>
</dbReference>
<dbReference type="InterPro" id="IPR019368">
    <property type="entry name" value="Ribosomal_mS29"/>
</dbReference>
<dbReference type="PANTHER" id="PTHR12810:SF0">
    <property type="entry name" value="SMALL RIBOSOMAL SUBUNIT PROTEIN MS29"/>
    <property type="match status" value="1"/>
</dbReference>
<name>A0A165HXV5_9BASI</name>
<dbReference type="PANTHER" id="PTHR12810">
    <property type="entry name" value="MITOCHONDRIAL 28S RIBOSOMAL PROTEIN S29"/>
    <property type="match status" value="1"/>
</dbReference>
<comment type="subcellular location">
    <subcellularLocation>
        <location evidence="1">Mitochondrion</location>
    </subcellularLocation>
</comment>
<dbReference type="Pfam" id="PF10236">
    <property type="entry name" value="DAP3"/>
    <property type="match status" value="1"/>
</dbReference>
<keyword evidence="5" id="KW-0496">Mitochondrion</keyword>
<gene>
    <name evidence="8" type="ORF">CALCODRAFT_166829</name>
</gene>
<dbReference type="OrthoDB" id="274828at2759"/>
<accession>A0A165HXV5</accession>
<reference evidence="8 9" key="1">
    <citation type="journal article" date="2016" name="Mol. Biol. Evol.">
        <title>Comparative Genomics of Early-Diverging Mushroom-Forming Fungi Provides Insights into the Origins of Lignocellulose Decay Capabilities.</title>
        <authorList>
            <person name="Nagy L.G."/>
            <person name="Riley R."/>
            <person name="Tritt A."/>
            <person name="Adam C."/>
            <person name="Daum C."/>
            <person name="Floudas D."/>
            <person name="Sun H."/>
            <person name="Yadav J.S."/>
            <person name="Pangilinan J."/>
            <person name="Larsson K.H."/>
            <person name="Matsuura K."/>
            <person name="Barry K."/>
            <person name="Labutti K."/>
            <person name="Kuo R."/>
            <person name="Ohm R.A."/>
            <person name="Bhattacharya S.S."/>
            <person name="Shirouzu T."/>
            <person name="Yoshinaga Y."/>
            <person name="Martin F.M."/>
            <person name="Grigoriev I.V."/>
            <person name="Hibbett D.S."/>
        </authorList>
    </citation>
    <scope>NUCLEOTIDE SEQUENCE [LARGE SCALE GENOMIC DNA]</scope>
    <source>
        <strain evidence="8 9">HHB12733</strain>
    </source>
</reference>
<dbReference type="GO" id="GO:0003735">
    <property type="term" value="F:structural constituent of ribosome"/>
    <property type="evidence" value="ECO:0007669"/>
    <property type="project" value="TreeGrafter"/>
</dbReference>
<dbReference type="InParanoid" id="A0A165HXV5"/>
<dbReference type="InterPro" id="IPR027417">
    <property type="entry name" value="P-loop_NTPase"/>
</dbReference>
<evidence type="ECO:0000256" key="7">
    <source>
        <dbReference type="ARBA" id="ARBA00035140"/>
    </source>
</evidence>
<sequence>MANLPARFLRFPSTGNLQHPLCTRGISTSSTRLGNGLVKSKKKQGGDRVLPRDQYGARVSVVHAYRQNKLKDKVPIKRRFPKPLDYSELDPEFYDDRPVSLELEDFVPENVFTAHLGEPLAYTRQALAAFKAFGQPSSSKWNSQAFSQPFSVVRDSTVKLLTELNVRSQQVRDQPAPNGLILHGSSGCGKSTLLMQAVSHCLANGWIVLYVPRGIDLVTSSSRYEYDARTKLFNLSAASHAMIKSMLAVNGGALKKIQADQDIVYGDKEQVFEAGGDLAKFAEAALQDDTANHAAALDALVGQLGRQTEIPVLLAADDYQCLYVQSMYRDQQYIPIWAYHLSLPRLLLEYAIGTRPLKRGLVLGALGPLHTNFAAPVPLREAIGAEISWKAAVDGPFAVRHQAHVHYSQGLQGFAMPAQLEVEAAKGWYHMMTRGGVLHTRPSDDFFLAKYTEASGNAREFGRAMLSTLQ</sequence>
<dbReference type="EMBL" id="KV423936">
    <property type="protein sequence ID" value="KZT59887.1"/>
    <property type="molecule type" value="Genomic_DNA"/>
</dbReference>
<dbReference type="SUPFAM" id="SSF52540">
    <property type="entry name" value="P-loop containing nucleoside triphosphate hydrolases"/>
    <property type="match status" value="1"/>
</dbReference>
<proteinExistence type="inferred from homology"/>
<evidence type="ECO:0000256" key="5">
    <source>
        <dbReference type="ARBA" id="ARBA00023128"/>
    </source>
</evidence>
<dbReference type="STRING" id="1353952.A0A165HXV5"/>
<dbReference type="Gene3D" id="3.40.50.300">
    <property type="entry name" value="P-loop containing nucleotide triphosphate hydrolases"/>
    <property type="match status" value="1"/>
</dbReference>
<evidence type="ECO:0000256" key="6">
    <source>
        <dbReference type="ARBA" id="ARBA00023274"/>
    </source>
</evidence>
<keyword evidence="9" id="KW-1185">Reference proteome</keyword>
<evidence type="ECO:0000256" key="1">
    <source>
        <dbReference type="ARBA" id="ARBA00004173"/>
    </source>
</evidence>
<keyword evidence="3" id="KW-0809">Transit peptide</keyword>
<keyword evidence="4" id="KW-0689">Ribosomal protein</keyword>
<evidence type="ECO:0000313" key="8">
    <source>
        <dbReference type="EMBL" id="KZT59887.1"/>
    </source>
</evidence>
<dbReference type="FunCoup" id="A0A165HXV5">
    <property type="interactions" value="31"/>
</dbReference>
<dbReference type="GO" id="GO:0005763">
    <property type="term" value="C:mitochondrial small ribosomal subunit"/>
    <property type="evidence" value="ECO:0007669"/>
    <property type="project" value="TreeGrafter"/>
</dbReference>
<evidence type="ECO:0000256" key="3">
    <source>
        <dbReference type="ARBA" id="ARBA00022946"/>
    </source>
</evidence>